<dbReference type="Pfam" id="PF01523">
    <property type="entry name" value="PmbA_TldD_1st"/>
    <property type="match status" value="1"/>
</dbReference>
<dbReference type="GO" id="GO:0008237">
    <property type="term" value="F:metallopeptidase activity"/>
    <property type="evidence" value="ECO:0007669"/>
    <property type="project" value="InterPro"/>
</dbReference>
<reference evidence="4 5" key="1">
    <citation type="submission" date="2020-10" db="EMBL/GenBank/DDBJ databases">
        <title>Complete genome sequence of Thermosphaera aggregans strain 3507.</title>
        <authorList>
            <person name="Zayulina K.S."/>
            <person name="Elcheninov A.G."/>
            <person name="Toshchakov S.V."/>
            <person name="Kublanov I.V."/>
            <person name="Kochetkova T.V."/>
        </authorList>
    </citation>
    <scope>NUCLEOTIDE SEQUENCE [LARGE SCALE GENOMIC DNA]</scope>
    <source>
        <strain evidence="4 5">3507</strain>
    </source>
</reference>
<dbReference type="OrthoDB" id="84520at2157"/>
<proteinExistence type="predicted"/>
<dbReference type="Pfam" id="PF19290">
    <property type="entry name" value="PmbA_TldD_2nd"/>
    <property type="match status" value="1"/>
</dbReference>
<dbReference type="RefSeq" id="WP_193435945.1">
    <property type="nucleotide sequence ID" value="NZ_CP063144.1"/>
</dbReference>
<dbReference type="InterPro" id="IPR047657">
    <property type="entry name" value="PmbA"/>
</dbReference>
<dbReference type="InterPro" id="IPR035068">
    <property type="entry name" value="TldD/PmbA_N"/>
</dbReference>
<protein>
    <submittedName>
        <fullName evidence="4">TldD/PmbA family protein</fullName>
    </submittedName>
</protein>
<dbReference type="PANTHER" id="PTHR43421:SF1">
    <property type="entry name" value="METALLOPROTEASE PMBA"/>
    <property type="match status" value="1"/>
</dbReference>
<keyword evidence="5" id="KW-1185">Reference proteome</keyword>
<sequence length="448" mass="49299">MDVEFLLKMGRTKGLEGVEIYKVETDSLALTISNDKVKEASASKTFSMGVRGYVGKKVAGVSINDENLNAEVAFEKLSSLIKTSIEDPNWVGFPPPRKGFMNIACRDERIVHADYAEVMKAIKELMEIMKDEAVRNGAERASVVEGMVRLGAQKITVANSEGVHTEDECTVSGIFMVLKTVAGRGESDKSFWIVNRRFDFAELEYLGMNTARLSLMFAGAEKIETGEYDLILTPETFAGILASALIPAFSALNILEGRSPLKDKLESMVLDEKVNILDNPGMPFEIGSRGFDDEGMPTSAKVLVRKGVLKEILHNYYTSARMKLETLGNGFRRNPSSPTTPYPTNFHVQPGESRLEDLQQELKKGLIVYETIGQWMSNPYNGNVKATATHALLVENGEVKGPVKGVLITGNVYEWLGSRLRGIGREVFTSEGVATPGLWVEKVRVAGE</sequence>
<evidence type="ECO:0000259" key="2">
    <source>
        <dbReference type="Pfam" id="PF19289"/>
    </source>
</evidence>
<dbReference type="InterPro" id="IPR036059">
    <property type="entry name" value="TldD/PmbA_sf"/>
</dbReference>
<name>A0A7M1URR9_9CREN</name>
<evidence type="ECO:0000313" key="5">
    <source>
        <dbReference type="Proteomes" id="UP000593766"/>
    </source>
</evidence>
<dbReference type="GeneID" id="59454909"/>
<dbReference type="Pfam" id="PF19289">
    <property type="entry name" value="PmbA_TldD_3rd"/>
    <property type="match status" value="1"/>
</dbReference>
<dbReference type="GO" id="GO:0005829">
    <property type="term" value="C:cytosol"/>
    <property type="evidence" value="ECO:0007669"/>
    <property type="project" value="TreeGrafter"/>
</dbReference>
<dbReference type="GO" id="GO:0006508">
    <property type="term" value="P:proteolysis"/>
    <property type="evidence" value="ECO:0007669"/>
    <property type="project" value="InterPro"/>
</dbReference>
<evidence type="ECO:0000259" key="3">
    <source>
        <dbReference type="Pfam" id="PF19290"/>
    </source>
</evidence>
<dbReference type="InterPro" id="IPR002510">
    <property type="entry name" value="Metalloprtase-TldD/E_N"/>
</dbReference>
<dbReference type="EMBL" id="CP063144">
    <property type="protein sequence ID" value="QOR94143.1"/>
    <property type="molecule type" value="Genomic_DNA"/>
</dbReference>
<gene>
    <name evidence="4" type="ORF">IMZ38_05785</name>
</gene>
<feature type="domain" description="Metalloprotease TldD/E N-terminal" evidence="1">
    <location>
        <begin position="18"/>
        <end position="85"/>
    </location>
</feature>
<organism evidence="4 5">
    <name type="scientific">Thermosphaera chiliense</name>
    <dbReference type="NCBI Taxonomy" id="3402707"/>
    <lineage>
        <taxon>Archaea</taxon>
        <taxon>Thermoproteota</taxon>
        <taxon>Thermoprotei</taxon>
        <taxon>Desulfurococcales</taxon>
        <taxon>Desulfurococcaceae</taxon>
        <taxon>Thermosphaera</taxon>
    </lineage>
</organism>
<dbReference type="Proteomes" id="UP000593766">
    <property type="component" value="Chromosome"/>
</dbReference>
<dbReference type="Gene3D" id="3.30.2290.10">
    <property type="entry name" value="PmbA/TldD superfamily"/>
    <property type="match status" value="1"/>
</dbReference>
<feature type="domain" description="Metalloprotease TldD/E C-terminal" evidence="2">
    <location>
        <begin position="225"/>
        <end position="447"/>
    </location>
</feature>
<feature type="domain" description="Metalloprotease TldD/E central" evidence="3">
    <location>
        <begin position="124"/>
        <end position="213"/>
    </location>
</feature>
<dbReference type="PANTHER" id="PTHR43421">
    <property type="entry name" value="METALLOPROTEASE PMBA"/>
    <property type="match status" value="1"/>
</dbReference>
<dbReference type="InterPro" id="IPR045570">
    <property type="entry name" value="Metalloprtase-TldD/E_cen_dom"/>
</dbReference>
<dbReference type="KEGG" id="tcs:IMZ38_05785"/>
<evidence type="ECO:0000259" key="1">
    <source>
        <dbReference type="Pfam" id="PF01523"/>
    </source>
</evidence>
<dbReference type="AlphaFoldDB" id="A0A7M1URR9"/>
<evidence type="ECO:0000313" key="4">
    <source>
        <dbReference type="EMBL" id="QOR94143.1"/>
    </source>
</evidence>
<accession>A0A7M1URR9</accession>
<dbReference type="SUPFAM" id="SSF111283">
    <property type="entry name" value="Putative modulator of DNA gyrase, PmbA/TldD"/>
    <property type="match status" value="1"/>
</dbReference>
<dbReference type="InterPro" id="IPR045569">
    <property type="entry name" value="Metalloprtase-TldD/E_C"/>
</dbReference>